<reference evidence="2 3" key="1">
    <citation type="submission" date="2020-08" db="EMBL/GenBank/DDBJ databases">
        <title>Genomic Encyclopedia of Type Strains, Phase IV (KMG-V): Genome sequencing to study the core and pangenomes of soil and plant-associated prokaryotes.</title>
        <authorList>
            <person name="Whitman W."/>
        </authorList>
    </citation>
    <scope>NUCLEOTIDE SEQUENCE [LARGE SCALE GENOMIC DNA]</scope>
    <source>
        <strain evidence="2 3">MP7CTX6</strain>
    </source>
</reference>
<dbReference type="Gene3D" id="2.60.40.10">
    <property type="entry name" value="Immunoglobulins"/>
    <property type="match status" value="1"/>
</dbReference>
<dbReference type="SUPFAM" id="SSF49313">
    <property type="entry name" value="Cadherin-like"/>
    <property type="match status" value="1"/>
</dbReference>
<dbReference type="InterPro" id="IPR026341">
    <property type="entry name" value="T9SS_type_B"/>
</dbReference>
<proteinExistence type="predicted"/>
<dbReference type="InterPro" id="IPR041286">
    <property type="entry name" value="MBG_2"/>
</dbReference>
<dbReference type="Gene3D" id="3.30.160.710">
    <property type="match status" value="4"/>
</dbReference>
<evidence type="ECO:0000313" key="2">
    <source>
        <dbReference type="EMBL" id="MBB5619358.1"/>
    </source>
</evidence>
<dbReference type="InterPro" id="IPR013783">
    <property type="entry name" value="Ig-like_fold"/>
</dbReference>
<dbReference type="AlphaFoldDB" id="A0A7W9DHQ1"/>
<accession>A0A7W9DHQ1</accession>
<dbReference type="Pfam" id="PF18676">
    <property type="entry name" value="MBG_2"/>
    <property type="match status" value="4"/>
</dbReference>
<dbReference type="GO" id="GO:0016020">
    <property type="term" value="C:membrane"/>
    <property type="evidence" value="ECO:0007669"/>
    <property type="project" value="InterPro"/>
</dbReference>
<evidence type="ECO:0000259" key="1">
    <source>
        <dbReference type="PROSITE" id="PS50268"/>
    </source>
</evidence>
<dbReference type="InterPro" id="IPR015919">
    <property type="entry name" value="Cadherin-like_sf"/>
</dbReference>
<dbReference type="InterPro" id="IPR002126">
    <property type="entry name" value="Cadherin-like_dom"/>
</dbReference>
<dbReference type="EMBL" id="JACHCF010000001">
    <property type="protein sequence ID" value="MBB5619358.1"/>
    <property type="molecule type" value="Genomic_DNA"/>
</dbReference>
<protein>
    <submittedName>
        <fullName evidence="2">Gliding motility-associated-like protein</fullName>
    </submittedName>
</protein>
<feature type="domain" description="Cadherin" evidence="1">
    <location>
        <begin position="318"/>
        <end position="418"/>
    </location>
</feature>
<dbReference type="NCBIfam" id="TIGR04131">
    <property type="entry name" value="Bac_Flav_CTERM"/>
    <property type="match status" value="1"/>
</dbReference>
<dbReference type="SMART" id="SM00112">
    <property type="entry name" value="CA"/>
    <property type="match status" value="1"/>
</dbReference>
<gene>
    <name evidence="2" type="ORF">HDE69_000394</name>
</gene>
<sequence length="690" mass="71617">MPILTASASGFVNGDTFASLTTQPVLSTTATAASSVAGSPYAITANGAVSTNYAVNYAPGVLTVTPATLTITADNQTKRYGAALPTLTASASGFVNGDTFASLTTQPVLSTTATAASSVAGSPYAITVSGAISTNYAVNYAPGVLTVTPATLTITADNQTKGYGAASPILTASASGFVNGDTFASLTTQPVLSTTATAASSVAGSPYAITANGAVSTNYAVNYAPGVLTVTPAILTITADDKERFQNFTNPALTVSYAGFVNNETPAVLNRQPVISTTATLNSSAGNYPITAANAFALNYSIRYIDGVLKVKAGIPTNITLTEATLYENSPAGINAGTLNSTSDELLATFTYTLVTGSGSTDNSLFTINGNQLNTTQPLDYENKSVYKIRVKTTTQNNLSLEKELVVNLTDVNEAPTLAAIADQTICYTSATQSFGITGITSGPETNQNTSLTISSNNASLFSNLSVNGSRSTGTISYKVKNGASGTAMVTIMVRDNGGTANGGTDTYSRTFNITVNPMPVITITSSLAGQLSKGQTTLLTATGGLSYSWANSAGIISGQNSAVLTVRPAQTTTYTVTATNISGCQDSQSYTVNVTDDLVTIKATNIMTPNGDGINDKWIIDNIDFHPNNEVKIYDKAGRLLYNKKGYDNSWDATLNGVPLNEGTYFYIIDFGPEKRVFKGYITIVRNQQ</sequence>
<dbReference type="PROSITE" id="PS50268">
    <property type="entry name" value="CADHERIN_2"/>
    <property type="match status" value="1"/>
</dbReference>
<dbReference type="GO" id="GO:0007156">
    <property type="term" value="P:homophilic cell adhesion via plasma membrane adhesion molecules"/>
    <property type="evidence" value="ECO:0007669"/>
    <property type="project" value="InterPro"/>
</dbReference>
<dbReference type="Proteomes" id="UP000537718">
    <property type="component" value="Unassembled WGS sequence"/>
</dbReference>
<name>A0A7W9DHQ1_9SPHI</name>
<organism evidence="2 3">
    <name type="scientific">Pedobacter cryoconitis</name>
    <dbReference type="NCBI Taxonomy" id="188932"/>
    <lineage>
        <taxon>Bacteria</taxon>
        <taxon>Pseudomonadati</taxon>
        <taxon>Bacteroidota</taxon>
        <taxon>Sphingobacteriia</taxon>
        <taxon>Sphingobacteriales</taxon>
        <taxon>Sphingobacteriaceae</taxon>
        <taxon>Pedobacter</taxon>
    </lineage>
</organism>
<dbReference type="Gene3D" id="2.60.40.60">
    <property type="entry name" value="Cadherins"/>
    <property type="match status" value="1"/>
</dbReference>
<evidence type="ECO:0000313" key="3">
    <source>
        <dbReference type="Proteomes" id="UP000537718"/>
    </source>
</evidence>
<dbReference type="Pfam" id="PF13585">
    <property type="entry name" value="CHU_C"/>
    <property type="match status" value="1"/>
</dbReference>
<comment type="caution">
    <text evidence="2">The sequence shown here is derived from an EMBL/GenBank/DDBJ whole genome shotgun (WGS) entry which is preliminary data.</text>
</comment>
<dbReference type="GO" id="GO:0005509">
    <property type="term" value="F:calcium ion binding"/>
    <property type="evidence" value="ECO:0007669"/>
    <property type="project" value="InterPro"/>
</dbReference>